<keyword evidence="3 7" id="KW-0732">Signal</keyword>
<dbReference type="PANTHER" id="PTHR35272">
    <property type="entry name" value="THIOL:DISULFIDE INTERCHANGE PROTEIN DSBC-RELATED"/>
    <property type="match status" value="1"/>
</dbReference>
<comment type="subcellular location">
    <subcellularLocation>
        <location evidence="1 7">Periplasm</location>
    </subcellularLocation>
</comment>
<feature type="chain" id="PRO_5015802174" description="Thiol:disulfide interchange protein" evidence="7">
    <location>
        <begin position="32"/>
        <end position="246"/>
    </location>
</feature>
<evidence type="ECO:0000259" key="9">
    <source>
        <dbReference type="Pfam" id="PF13098"/>
    </source>
</evidence>
<dbReference type="SUPFAM" id="SSF54423">
    <property type="entry name" value="DsbC/DsbG N-terminal domain-like"/>
    <property type="match status" value="1"/>
</dbReference>
<name>A0A2X1VGC2_9BURK</name>
<dbReference type="Pfam" id="PF10411">
    <property type="entry name" value="DsbC_N"/>
    <property type="match status" value="1"/>
</dbReference>
<dbReference type="Pfam" id="PF13098">
    <property type="entry name" value="Thioredoxin_2"/>
    <property type="match status" value="1"/>
</dbReference>
<dbReference type="InterPro" id="IPR051470">
    <property type="entry name" value="Thiol:disulfide_interchange"/>
</dbReference>
<dbReference type="InterPro" id="IPR018950">
    <property type="entry name" value="DiS-bond_isomerase_DsbC/G_N"/>
</dbReference>
<protein>
    <recommendedName>
        <fullName evidence="7">Thiol:disulfide interchange protein</fullName>
    </recommendedName>
</protein>
<organism evidence="10 11">
    <name type="scientific">Oligella urethralis</name>
    <dbReference type="NCBI Taxonomy" id="90245"/>
    <lineage>
        <taxon>Bacteria</taxon>
        <taxon>Pseudomonadati</taxon>
        <taxon>Pseudomonadota</taxon>
        <taxon>Betaproteobacteria</taxon>
        <taxon>Burkholderiales</taxon>
        <taxon>Alcaligenaceae</taxon>
        <taxon>Oligella</taxon>
    </lineage>
</organism>
<dbReference type="PANTHER" id="PTHR35272:SF3">
    <property type="entry name" value="THIOL:DISULFIDE INTERCHANGE PROTEIN DSBC"/>
    <property type="match status" value="1"/>
</dbReference>
<evidence type="ECO:0000256" key="2">
    <source>
        <dbReference type="ARBA" id="ARBA00009813"/>
    </source>
</evidence>
<dbReference type="Gene3D" id="3.10.450.70">
    <property type="entry name" value="Disulphide bond isomerase, DsbC/G, N-terminal"/>
    <property type="match status" value="1"/>
</dbReference>
<evidence type="ECO:0000256" key="5">
    <source>
        <dbReference type="ARBA" id="ARBA00023157"/>
    </source>
</evidence>
<feature type="signal peptide" evidence="7">
    <location>
        <begin position="1"/>
        <end position="31"/>
    </location>
</feature>
<dbReference type="SUPFAM" id="SSF52833">
    <property type="entry name" value="Thioredoxin-like"/>
    <property type="match status" value="1"/>
</dbReference>
<dbReference type="InterPro" id="IPR009094">
    <property type="entry name" value="DiS-bond_isomerase_DsbC/G_N_sf"/>
</dbReference>
<feature type="domain" description="Thioredoxin-like fold" evidence="9">
    <location>
        <begin position="122"/>
        <end position="240"/>
    </location>
</feature>
<dbReference type="InterPro" id="IPR017937">
    <property type="entry name" value="Thioredoxin_CS"/>
</dbReference>
<comment type="similarity">
    <text evidence="2 7">Belongs to the thioredoxin family. DsbC subfamily.</text>
</comment>
<accession>A0A2X1VGC2</accession>
<evidence type="ECO:0000259" key="8">
    <source>
        <dbReference type="Pfam" id="PF10411"/>
    </source>
</evidence>
<dbReference type="Proteomes" id="UP000250242">
    <property type="component" value="Unassembled WGS sequence"/>
</dbReference>
<reference evidence="10 11" key="1">
    <citation type="submission" date="2018-06" db="EMBL/GenBank/DDBJ databases">
        <authorList>
            <consortium name="Pathogen Informatics"/>
            <person name="Doyle S."/>
        </authorList>
    </citation>
    <scope>NUCLEOTIDE SEQUENCE [LARGE SCALE GENOMIC DNA]</scope>
    <source>
        <strain evidence="10 11">NCTC11009</strain>
    </source>
</reference>
<proteinExistence type="inferred from homology"/>
<dbReference type="AlphaFoldDB" id="A0A2X1VGC2"/>
<comment type="function">
    <text evidence="7">Required for disulfide bond formation in some periplasmic proteins. Acts by transferring its disulfide bond to other proteins and is reduced in the process.</text>
</comment>
<dbReference type="GO" id="GO:0042597">
    <property type="term" value="C:periplasmic space"/>
    <property type="evidence" value="ECO:0007669"/>
    <property type="project" value="UniProtKB-SubCell"/>
</dbReference>
<keyword evidence="4 7" id="KW-0574">Periplasm</keyword>
<keyword evidence="5" id="KW-1015">Disulfide bond</keyword>
<evidence type="ECO:0000256" key="7">
    <source>
        <dbReference type="RuleBase" id="RU364038"/>
    </source>
</evidence>
<dbReference type="RefSeq" id="WP_258404656.1">
    <property type="nucleotide sequence ID" value="NZ_UATH01000001.1"/>
</dbReference>
<gene>
    <name evidence="10" type="primary">dsbC</name>
    <name evidence="10" type="ORF">NCTC11009_00621</name>
</gene>
<evidence type="ECO:0000256" key="3">
    <source>
        <dbReference type="ARBA" id="ARBA00022729"/>
    </source>
</evidence>
<evidence type="ECO:0000256" key="6">
    <source>
        <dbReference type="ARBA" id="ARBA00023284"/>
    </source>
</evidence>
<dbReference type="Gene3D" id="3.40.30.10">
    <property type="entry name" value="Glutaredoxin"/>
    <property type="match status" value="1"/>
</dbReference>
<evidence type="ECO:0000313" key="10">
    <source>
        <dbReference type="EMBL" id="SPY07420.1"/>
    </source>
</evidence>
<dbReference type="CDD" id="cd03020">
    <property type="entry name" value="DsbA_DsbC_DsbG"/>
    <property type="match status" value="1"/>
</dbReference>
<evidence type="ECO:0000313" key="11">
    <source>
        <dbReference type="Proteomes" id="UP000250242"/>
    </source>
</evidence>
<dbReference type="InterPro" id="IPR012336">
    <property type="entry name" value="Thioredoxin-like_fold"/>
</dbReference>
<dbReference type="PROSITE" id="PS00194">
    <property type="entry name" value="THIOREDOXIN_1"/>
    <property type="match status" value="1"/>
</dbReference>
<keyword evidence="6 7" id="KW-0676">Redox-active center</keyword>
<dbReference type="InterPro" id="IPR036249">
    <property type="entry name" value="Thioredoxin-like_sf"/>
</dbReference>
<feature type="domain" description="Disulphide bond isomerase DsbC/G N-terminal" evidence="8">
    <location>
        <begin position="31"/>
        <end position="97"/>
    </location>
</feature>
<sequence length="246" mass="27916">MVLNQVRSMLKQISYCGVAAFALLASQTVMATSVEESIKEGLTKRLQQPVTEVRKTPFDNLYEVRVQGSVVYTDAARQFVIFGGQLYDLEKNTNLTELALEEMNRVDIDSLPLDKALKMVYGDGKNRLVTFEDPNCPWCKRLQAEFEQMDVTVYTFVTPILSPDSFTKTENILCAKDPVQTWKDWMAKNISPKKQDRCELPINEVLALMQHSNVAGTPAIFFDNGKRINGFADAERMRQTMQAKVE</sequence>
<dbReference type="EMBL" id="UATH01000001">
    <property type="protein sequence ID" value="SPY07420.1"/>
    <property type="molecule type" value="Genomic_DNA"/>
</dbReference>
<evidence type="ECO:0000256" key="1">
    <source>
        <dbReference type="ARBA" id="ARBA00004418"/>
    </source>
</evidence>
<evidence type="ECO:0000256" key="4">
    <source>
        <dbReference type="ARBA" id="ARBA00022764"/>
    </source>
</evidence>
<dbReference type="InterPro" id="IPR033954">
    <property type="entry name" value="DiS-bond_Isoase_DsbC/G"/>
</dbReference>